<evidence type="ECO:0000256" key="3">
    <source>
        <dbReference type="ARBA" id="ARBA00022695"/>
    </source>
</evidence>
<evidence type="ECO:0000256" key="10">
    <source>
        <dbReference type="ARBA" id="ARBA00049244"/>
    </source>
</evidence>
<keyword evidence="6 11" id="KW-0547">Nucleotide-binding</keyword>
<keyword evidence="5" id="KW-0479">Metal-binding</keyword>
<evidence type="ECO:0000256" key="4">
    <source>
        <dbReference type="ARBA" id="ARBA00022705"/>
    </source>
</evidence>
<gene>
    <name evidence="11 13" type="primary">dnaX</name>
    <name evidence="13" type="ORF">HY474_01170</name>
</gene>
<dbReference type="SUPFAM" id="SSF48019">
    <property type="entry name" value="post-AAA+ oligomerization domain-like"/>
    <property type="match status" value="1"/>
</dbReference>
<evidence type="ECO:0000256" key="8">
    <source>
        <dbReference type="ARBA" id="ARBA00022840"/>
    </source>
</evidence>
<dbReference type="SMART" id="SM00382">
    <property type="entry name" value="AAA"/>
    <property type="match status" value="1"/>
</dbReference>
<evidence type="ECO:0000256" key="5">
    <source>
        <dbReference type="ARBA" id="ARBA00022723"/>
    </source>
</evidence>
<dbReference type="InterPro" id="IPR022754">
    <property type="entry name" value="DNA_pol_III_gamma-3"/>
</dbReference>
<keyword evidence="8 11" id="KW-0067">ATP-binding</keyword>
<dbReference type="GO" id="GO:0009360">
    <property type="term" value="C:DNA polymerase III complex"/>
    <property type="evidence" value="ECO:0007669"/>
    <property type="project" value="InterPro"/>
</dbReference>
<evidence type="ECO:0000313" key="13">
    <source>
        <dbReference type="EMBL" id="MBI4132221.1"/>
    </source>
</evidence>
<dbReference type="InterPro" id="IPR027417">
    <property type="entry name" value="P-loop_NTPase"/>
</dbReference>
<dbReference type="GO" id="GO:0005524">
    <property type="term" value="F:ATP binding"/>
    <property type="evidence" value="ECO:0007669"/>
    <property type="project" value="UniProtKB-KW"/>
</dbReference>
<dbReference type="InterPro" id="IPR008921">
    <property type="entry name" value="DNA_pol3_clamp-load_cplx_C"/>
</dbReference>
<evidence type="ECO:0000256" key="7">
    <source>
        <dbReference type="ARBA" id="ARBA00022833"/>
    </source>
</evidence>
<dbReference type="FunFam" id="3.40.50.300:FF:000014">
    <property type="entry name" value="DNA polymerase III subunit gamma/tau"/>
    <property type="match status" value="1"/>
</dbReference>
<sequence length="367" mass="39583">MAYQVLYRKYRPRDFSEVVGQDHIIAVIKRQITGGRVAHAYLFSGPRGIGKTTTARLIAKAVNCAAERPADRPCQRCASCTAFNAGSALNLIEIDAASNRGIDEIRELREGVRFTPPGGGMKVYIIDEVHQLTKEAFNALLKTLEEPPGHVIFVLATTEIDKVPPTIVSRTQYFDFRRPRQAVLAERITALAGLEGAALQADAAAAIAFAAEGSVRDAESLLGKVLAVAGKTVTRADAEEVLGIPKREALISLFGHIGRREPKEAIEFVNRLYYEGYEMEHLAKMLVSFFRDALLAKTGSPVDASSLLPEDSRALTAALDSYSAAALADATAELIDVIPASRRSPIPQLPLELALIAIIHGRAGGAD</sequence>
<dbReference type="GO" id="GO:0003677">
    <property type="term" value="F:DNA binding"/>
    <property type="evidence" value="ECO:0007669"/>
    <property type="project" value="InterPro"/>
</dbReference>
<dbReference type="AlphaFoldDB" id="A0A933DRD4"/>
<evidence type="ECO:0000256" key="2">
    <source>
        <dbReference type="ARBA" id="ARBA00022679"/>
    </source>
</evidence>
<evidence type="ECO:0000259" key="12">
    <source>
        <dbReference type="SMART" id="SM00382"/>
    </source>
</evidence>
<dbReference type="Gene3D" id="3.40.50.300">
    <property type="entry name" value="P-loop containing nucleotide triphosphate hydrolases"/>
    <property type="match status" value="1"/>
</dbReference>
<evidence type="ECO:0000256" key="9">
    <source>
        <dbReference type="ARBA" id="ARBA00022932"/>
    </source>
</evidence>
<organism evidence="13 14">
    <name type="scientific">Candidatus Sungiibacteriota bacterium</name>
    <dbReference type="NCBI Taxonomy" id="2750080"/>
    <lineage>
        <taxon>Bacteria</taxon>
        <taxon>Candidatus Sungiibacteriota</taxon>
    </lineage>
</organism>
<dbReference type="NCBIfam" id="TIGR02397">
    <property type="entry name" value="dnaX_nterm"/>
    <property type="match status" value="1"/>
</dbReference>
<comment type="function">
    <text evidence="11">DNA polymerase III is a complex, multichain enzyme responsible for most of the replicative synthesis in bacteria. This DNA polymerase also exhibits 3' to 5' exonuclease activity.</text>
</comment>
<dbReference type="Gene3D" id="1.10.8.60">
    <property type="match status" value="1"/>
</dbReference>
<comment type="subunit">
    <text evidence="11">DNA polymerase III contains a core (composed of alpha, epsilon and theta chains) that associates with a tau subunit. This core dimerizes to form the POLIII' complex. PolIII' associates with the gamma complex (composed of gamma, delta, delta', psi and chi chains) and with the beta chain to form the complete DNA polymerase III complex.</text>
</comment>
<dbReference type="InterPro" id="IPR050238">
    <property type="entry name" value="DNA_Rep/Repair_Clamp_Loader"/>
</dbReference>
<dbReference type="PRINTS" id="PR00300">
    <property type="entry name" value="CLPPROTEASEA"/>
</dbReference>
<name>A0A933DRD4_9BACT</name>
<comment type="catalytic activity">
    <reaction evidence="10 11">
        <text>DNA(n) + a 2'-deoxyribonucleoside 5'-triphosphate = DNA(n+1) + diphosphate</text>
        <dbReference type="Rhea" id="RHEA:22508"/>
        <dbReference type="Rhea" id="RHEA-COMP:17339"/>
        <dbReference type="Rhea" id="RHEA-COMP:17340"/>
        <dbReference type="ChEBI" id="CHEBI:33019"/>
        <dbReference type="ChEBI" id="CHEBI:61560"/>
        <dbReference type="ChEBI" id="CHEBI:173112"/>
        <dbReference type="EC" id="2.7.7.7"/>
    </reaction>
</comment>
<evidence type="ECO:0000256" key="1">
    <source>
        <dbReference type="ARBA" id="ARBA00006360"/>
    </source>
</evidence>
<dbReference type="Gene3D" id="1.20.272.10">
    <property type="match status" value="1"/>
</dbReference>
<reference evidence="13" key="1">
    <citation type="submission" date="2020-07" db="EMBL/GenBank/DDBJ databases">
        <title>Huge and variable diversity of episymbiotic CPR bacteria and DPANN archaea in groundwater ecosystems.</title>
        <authorList>
            <person name="He C.Y."/>
            <person name="Keren R."/>
            <person name="Whittaker M."/>
            <person name="Farag I.F."/>
            <person name="Doudna J."/>
            <person name="Cate J.H.D."/>
            <person name="Banfield J.F."/>
        </authorList>
    </citation>
    <scope>NUCLEOTIDE SEQUENCE</scope>
    <source>
        <strain evidence="13">NC_groundwater_1226_Ag_S-0.1um_59_124</strain>
    </source>
</reference>
<dbReference type="Pfam" id="PF12169">
    <property type="entry name" value="DNA_pol3_gamma3"/>
    <property type="match status" value="1"/>
</dbReference>
<dbReference type="GO" id="GO:0003887">
    <property type="term" value="F:DNA-directed DNA polymerase activity"/>
    <property type="evidence" value="ECO:0007669"/>
    <property type="project" value="UniProtKB-KW"/>
</dbReference>
<dbReference type="PANTHER" id="PTHR11669:SF0">
    <property type="entry name" value="PROTEIN STICHEL-LIKE 2"/>
    <property type="match status" value="1"/>
</dbReference>
<dbReference type="GO" id="GO:0046872">
    <property type="term" value="F:metal ion binding"/>
    <property type="evidence" value="ECO:0007669"/>
    <property type="project" value="UniProtKB-KW"/>
</dbReference>
<keyword evidence="4 11" id="KW-0235">DNA replication</keyword>
<comment type="similarity">
    <text evidence="1 11">Belongs to the DnaX/STICHEL family.</text>
</comment>
<keyword evidence="7" id="KW-0862">Zinc</keyword>
<dbReference type="EC" id="2.7.7.7" evidence="11"/>
<dbReference type="InterPro" id="IPR012763">
    <property type="entry name" value="DNA_pol_III_sug/sutau_N"/>
</dbReference>
<dbReference type="GO" id="GO:0006261">
    <property type="term" value="P:DNA-templated DNA replication"/>
    <property type="evidence" value="ECO:0007669"/>
    <property type="project" value="TreeGrafter"/>
</dbReference>
<dbReference type="InterPro" id="IPR001270">
    <property type="entry name" value="ClpA/B"/>
</dbReference>
<keyword evidence="2 11" id="KW-0808">Transferase</keyword>
<dbReference type="SUPFAM" id="SSF52540">
    <property type="entry name" value="P-loop containing nucleoside triphosphate hydrolases"/>
    <property type="match status" value="1"/>
</dbReference>
<comment type="caution">
    <text evidence="13">The sequence shown here is derived from an EMBL/GenBank/DDBJ whole genome shotgun (WGS) entry which is preliminary data.</text>
</comment>
<evidence type="ECO:0000256" key="11">
    <source>
        <dbReference type="RuleBase" id="RU364063"/>
    </source>
</evidence>
<dbReference type="Pfam" id="PF13177">
    <property type="entry name" value="DNA_pol3_delta2"/>
    <property type="match status" value="1"/>
</dbReference>
<evidence type="ECO:0000313" key="14">
    <source>
        <dbReference type="Proteomes" id="UP000704960"/>
    </source>
</evidence>
<dbReference type="NCBIfam" id="NF004046">
    <property type="entry name" value="PRK05563.1"/>
    <property type="match status" value="1"/>
</dbReference>
<protein>
    <recommendedName>
        <fullName evidence="11">DNA polymerase III subunit gamma/tau</fullName>
        <ecNumber evidence="11">2.7.7.7</ecNumber>
    </recommendedName>
</protein>
<evidence type="ECO:0000256" key="6">
    <source>
        <dbReference type="ARBA" id="ARBA00022741"/>
    </source>
</evidence>
<dbReference type="Proteomes" id="UP000704960">
    <property type="component" value="Unassembled WGS sequence"/>
</dbReference>
<proteinExistence type="inferred from homology"/>
<dbReference type="CDD" id="cd00009">
    <property type="entry name" value="AAA"/>
    <property type="match status" value="1"/>
</dbReference>
<keyword evidence="3 11" id="KW-0548">Nucleotidyltransferase</keyword>
<dbReference type="InterPro" id="IPR003593">
    <property type="entry name" value="AAA+_ATPase"/>
</dbReference>
<dbReference type="EMBL" id="JACQMJ010000005">
    <property type="protein sequence ID" value="MBI4132221.1"/>
    <property type="molecule type" value="Genomic_DNA"/>
</dbReference>
<accession>A0A933DRD4</accession>
<feature type="domain" description="AAA+ ATPase" evidence="12">
    <location>
        <begin position="37"/>
        <end position="180"/>
    </location>
</feature>
<dbReference type="PANTHER" id="PTHR11669">
    <property type="entry name" value="REPLICATION FACTOR C / DNA POLYMERASE III GAMMA-TAU SUBUNIT"/>
    <property type="match status" value="1"/>
</dbReference>
<keyword evidence="9 11" id="KW-0239">DNA-directed DNA polymerase</keyword>